<dbReference type="RefSeq" id="WP_342024119.1">
    <property type="nucleotide sequence ID" value="NZ_CP151657.1"/>
</dbReference>
<gene>
    <name evidence="2" type="ORF">AAE021_02645</name>
</gene>
<proteinExistence type="predicted"/>
<dbReference type="Proteomes" id="UP001448858">
    <property type="component" value="Chromosome"/>
</dbReference>
<evidence type="ECO:0000256" key="1">
    <source>
        <dbReference type="SAM" id="Phobius"/>
    </source>
</evidence>
<feature type="transmembrane region" description="Helical" evidence="1">
    <location>
        <begin position="41"/>
        <end position="61"/>
    </location>
</feature>
<sequence>MRILHAPQQLLLLLGTALLIRLTQTVQDGDRERGDVPGWVMITLMSASLVALIMVLAQDALEAMFRSAMEKVNNP</sequence>
<reference evidence="2 3" key="1">
    <citation type="submission" date="2024-04" db="EMBL/GenBank/DDBJ databases">
        <title>Arthrobacter sp. from Plains bison fecal sample.</title>
        <authorList>
            <person name="Ruzzini A."/>
        </authorList>
    </citation>
    <scope>NUCLEOTIDE SEQUENCE [LARGE SCALE GENOMIC DNA]</scope>
    <source>
        <strain evidence="2 3">EINP1</strain>
    </source>
</reference>
<evidence type="ECO:0000313" key="2">
    <source>
        <dbReference type="EMBL" id="WZP16508.1"/>
    </source>
</evidence>
<name>A0ABZ2ZWH6_9MICC</name>
<keyword evidence="3" id="KW-1185">Reference proteome</keyword>
<dbReference type="EMBL" id="CP151657">
    <property type="protein sequence ID" value="WZP16508.1"/>
    <property type="molecule type" value="Genomic_DNA"/>
</dbReference>
<organism evidence="2 3">
    <name type="scientific">Arthrobacter citreus</name>
    <dbReference type="NCBI Taxonomy" id="1670"/>
    <lineage>
        <taxon>Bacteria</taxon>
        <taxon>Bacillati</taxon>
        <taxon>Actinomycetota</taxon>
        <taxon>Actinomycetes</taxon>
        <taxon>Micrococcales</taxon>
        <taxon>Micrococcaceae</taxon>
        <taxon>Arthrobacter</taxon>
    </lineage>
</organism>
<keyword evidence="1" id="KW-1133">Transmembrane helix</keyword>
<protein>
    <submittedName>
        <fullName evidence="2">Uncharacterized protein</fullName>
    </submittedName>
</protein>
<keyword evidence="1" id="KW-0472">Membrane</keyword>
<keyword evidence="1" id="KW-0812">Transmembrane</keyword>
<accession>A0ABZ2ZWH6</accession>
<evidence type="ECO:0000313" key="3">
    <source>
        <dbReference type="Proteomes" id="UP001448858"/>
    </source>
</evidence>